<dbReference type="OMA" id="RTHVICK"/>
<protein>
    <submittedName>
        <fullName evidence="3">Uncharacterized protein</fullName>
    </submittedName>
</protein>
<feature type="signal peptide" evidence="2">
    <location>
        <begin position="1"/>
        <end position="27"/>
    </location>
</feature>
<dbReference type="OrthoDB" id="4613at2759"/>
<dbReference type="GeneID" id="17088381"/>
<organism evidence="3 4">
    <name type="scientific">Galdieria sulphuraria</name>
    <name type="common">Red alga</name>
    <dbReference type="NCBI Taxonomy" id="130081"/>
    <lineage>
        <taxon>Eukaryota</taxon>
        <taxon>Rhodophyta</taxon>
        <taxon>Bangiophyceae</taxon>
        <taxon>Galdieriales</taxon>
        <taxon>Galdieriaceae</taxon>
        <taxon>Galdieria</taxon>
    </lineage>
</organism>
<dbReference type="KEGG" id="gsl:Gasu_30360"/>
<evidence type="ECO:0000313" key="4">
    <source>
        <dbReference type="Proteomes" id="UP000030680"/>
    </source>
</evidence>
<keyword evidence="1" id="KW-0812">Transmembrane</keyword>
<name>M2XHN4_GALSU</name>
<evidence type="ECO:0000313" key="3">
    <source>
        <dbReference type="EMBL" id="EME29597.1"/>
    </source>
</evidence>
<feature type="chain" id="PRO_5004029177" evidence="2">
    <location>
        <begin position="28"/>
        <end position="487"/>
    </location>
</feature>
<sequence>MDQAGSFVCIIFLAALTFLETSSYVCGEYLINMTNFTLEYTSVPNLTVQHEASIPGLFLGLANYGDHRIKQTILYESGKLNPAFTCSNASENSCYVVDKFQDRSLFYFEFQASYNYYPRVPKIESQTLSVLLQEGPTLEAEDLRDSLRKGMFTLFYGCPRAATIPSTHLIKVNVPLGQPGSNLSFSFLKECGCGSHPYAYLVLQDDRGEEVNEKSVVLDPMVSTFQLSVVLNYGEAVQSFDTPKLIYDHDVYNLQISGQGADRGGIVLGGEKVTWLLQDECIGSLDGTPRLATVFVPIPPFEPLSIQFSKDCGGGRPRGLFVGFTSSSSEIVKDGIVQLSPFTLLNETDKFLELYLSLQGETSPRSMMVGPPILDIVDPSVVSGKLISDMKTQHSLNLYEDLLKVGDQKPVTFSFICKRTGQTIVDISVPIRNRDKIHMQLVKRCKAPSAFRNSTYLTASNITFILITLFAFVLGVCAVRKLRPQKN</sequence>
<evidence type="ECO:0000256" key="1">
    <source>
        <dbReference type="SAM" id="Phobius"/>
    </source>
</evidence>
<keyword evidence="1" id="KW-1133">Transmembrane helix</keyword>
<accession>M2XHN4</accession>
<feature type="transmembrane region" description="Helical" evidence="1">
    <location>
        <begin position="456"/>
        <end position="479"/>
    </location>
</feature>
<dbReference type="Gramene" id="EME29597">
    <property type="protein sequence ID" value="EME29597"/>
    <property type="gene ID" value="Gasu_30360"/>
</dbReference>
<dbReference type="EMBL" id="KB454507">
    <property type="protein sequence ID" value="EME29597.1"/>
    <property type="molecule type" value="Genomic_DNA"/>
</dbReference>
<dbReference type="RefSeq" id="XP_005706117.1">
    <property type="nucleotide sequence ID" value="XM_005706060.1"/>
</dbReference>
<keyword evidence="1" id="KW-0472">Membrane</keyword>
<gene>
    <name evidence="3" type="ORF">Gasu_30360</name>
</gene>
<proteinExistence type="predicted"/>
<reference evidence="4" key="1">
    <citation type="journal article" date="2013" name="Science">
        <title>Gene transfer from bacteria and archaea facilitated evolution of an extremophilic eukaryote.</title>
        <authorList>
            <person name="Schonknecht G."/>
            <person name="Chen W.H."/>
            <person name="Ternes C.M."/>
            <person name="Barbier G.G."/>
            <person name="Shrestha R.P."/>
            <person name="Stanke M."/>
            <person name="Brautigam A."/>
            <person name="Baker B.J."/>
            <person name="Banfield J.F."/>
            <person name="Garavito R.M."/>
            <person name="Carr K."/>
            <person name="Wilkerson C."/>
            <person name="Rensing S.A."/>
            <person name="Gagneul D."/>
            <person name="Dickenson N.E."/>
            <person name="Oesterhelt C."/>
            <person name="Lercher M.J."/>
            <person name="Weber A.P."/>
        </authorList>
    </citation>
    <scope>NUCLEOTIDE SEQUENCE [LARGE SCALE GENOMIC DNA]</scope>
    <source>
        <strain evidence="4">074W</strain>
    </source>
</reference>
<evidence type="ECO:0000256" key="2">
    <source>
        <dbReference type="SAM" id="SignalP"/>
    </source>
</evidence>
<dbReference type="AlphaFoldDB" id="M2XHN4"/>
<dbReference type="Proteomes" id="UP000030680">
    <property type="component" value="Unassembled WGS sequence"/>
</dbReference>
<keyword evidence="2" id="KW-0732">Signal</keyword>
<keyword evidence="4" id="KW-1185">Reference proteome</keyword>